<protein>
    <submittedName>
        <fullName evidence="4">Uncharacterized protein</fullName>
    </submittedName>
</protein>
<dbReference type="PROSITE" id="PS50088">
    <property type="entry name" value="ANK_REPEAT"/>
    <property type="match status" value="1"/>
</dbReference>
<sequence>MTPLCLAAHLSREAIVGMLLIANANPNQSNGLGQTPLSIAATTGDVGIVEMLLQDGADVNATDKTAAHRVIPSVPATDIEMDVSSPIYGTTHKGTYHGRVVAIKTPVDESSVQAILHEMETIQQ</sequence>
<dbReference type="RefSeq" id="XP_008621128.1">
    <property type="nucleotide sequence ID" value="XM_008622906.1"/>
</dbReference>
<dbReference type="VEuPathDB" id="FungiDB:SDRG_16688"/>
<feature type="repeat" description="ANK" evidence="3">
    <location>
        <begin position="32"/>
        <end position="64"/>
    </location>
</feature>
<dbReference type="InterPro" id="IPR002110">
    <property type="entry name" value="Ankyrin_rpt"/>
</dbReference>
<evidence type="ECO:0000313" key="4">
    <source>
        <dbReference type="EMBL" id="EQC25442.1"/>
    </source>
</evidence>
<dbReference type="SUPFAM" id="SSF48403">
    <property type="entry name" value="Ankyrin repeat"/>
    <property type="match status" value="1"/>
</dbReference>
<dbReference type="SMART" id="SM00248">
    <property type="entry name" value="ANK"/>
    <property type="match status" value="2"/>
</dbReference>
<accession>T0R7I5</accession>
<dbReference type="PANTHER" id="PTHR24171">
    <property type="entry name" value="ANKYRIN REPEAT DOMAIN-CONTAINING PROTEIN 39-RELATED"/>
    <property type="match status" value="1"/>
</dbReference>
<evidence type="ECO:0000256" key="1">
    <source>
        <dbReference type="ARBA" id="ARBA00022737"/>
    </source>
</evidence>
<proteinExistence type="predicted"/>
<evidence type="ECO:0000256" key="3">
    <source>
        <dbReference type="PROSITE-ProRule" id="PRU00023"/>
    </source>
</evidence>
<keyword evidence="2 3" id="KW-0040">ANK repeat</keyword>
<dbReference type="Pfam" id="PF12796">
    <property type="entry name" value="Ank_2"/>
    <property type="match status" value="1"/>
</dbReference>
<keyword evidence="5" id="KW-1185">Reference proteome</keyword>
<dbReference type="AlphaFoldDB" id="T0R7I5"/>
<dbReference type="PROSITE" id="PS50297">
    <property type="entry name" value="ANK_REP_REGION"/>
    <property type="match status" value="1"/>
</dbReference>
<evidence type="ECO:0000313" key="5">
    <source>
        <dbReference type="Proteomes" id="UP000030762"/>
    </source>
</evidence>
<gene>
    <name evidence="4" type="ORF">SDRG_16688</name>
</gene>
<dbReference type="InParanoid" id="T0R7I5"/>
<dbReference type="Proteomes" id="UP000030762">
    <property type="component" value="Unassembled WGS sequence"/>
</dbReference>
<name>T0R7I5_SAPDV</name>
<dbReference type="InterPro" id="IPR036770">
    <property type="entry name" value="Ankyrin_rpt-contain_sf"/>
</dbReference>
<dbReference type="EMBL" id="JH767277">
    <property type="protein sequence ID" value="EQC25442.1"/>
    <property type="molecule type" value="Genomic_DNA"/>
</dbReference>
<organism evidence="4 5">
    <name type="scientific">Saprolegnia diclina (strain VS20)</name>
    <dbReference type="NCBI Taxonomy" id="1156394"/>
    <lineage>
        <taxon>Eukaryota</taxon>
        <taxon>Sar</taxon>
        <taxon>Stramenopiles</taxon>
        <taxon>Oomycota</taxon>
        <taxon>Saprolegniomycetes</taxon>
        <taxon>Saprolegniales</taxon>
        <taxon>Saprolegniaceae</taxon>
        <taxon>Saprolegnia</taxon>
    </lineage>
</organism>
<reference evidence="4 5" key="1">
    <citation type="submission" date="2012-04" db="EMBL/GenBank/DDBJ databases">
        <title>The Genome Sequence of Saprolegnia declina VS20.</title>
        <authorList>
            <consortium name="The Broad Institute Genome Sequencing Platform"/>
            <person name="Russ C."/>
            <person name="Nusbaum C."/>
            <person name="Tyler B."/>
            <person name="van West P."/>
            <person name="Dieguez-Uribeondo J."/>
            <person name="de Bruijn I."/>
            <person name="Tripathy S."/>
            <person name="Jiang R."/>
            <person name="Young S.K."/>
            <person name="Zeng Q."/>
            <person name="Gargeya S."/>
            <person name="Fitzgerald M."/>
            <person name="Haas B."/>
            <person name="Abouelleil A."/>
            <person name="Alvarado L."/>
            <person name="Arachchi H.M."/>
            <person name="Berlin A."/>
            <person name="Chapman S.B."/>
            <person name="Goldberg J."/>
            <person name="Griggs A."/>
            <person name="Gujja S."/>
            <person name="Hansen M."/>
            <person name="Howarth C."/>
            <person name="Imamovic A."/>
            <person name="Larimer J."/>
            <person name="McCowen C."/>
            <person name="Montmayeur A."/>
            <person name="Murphy C."/>
            <person name="Neiman D."/>
            <person name="Pearson M."/>
            <person name="Priest M."/>
            <person name="Roberts A."/>
            <person name="Saif S."/>
            <person name="Shea T."/>
            <person name="Sisk P."/>
            <person name="Sykes S."/>
            <person name="Wortman J."/>
            <person name="Nusbaum C."/>
            <person name="Birren B."/>
        </authorList>
    </citation>
    <scope>NUCLEOTIDE SEQUENCE [LARGE SCALE GENOMIC DNA]</scope>
    <source>
        <strain evidence="4 5">VS20</strain>
    </source>
</reference>
<dbReference type="OrthoDB" id="79262at2759"/>
<dbReference type="GeneID" id="19957415"/>
<evidence type="ECO:0000256" key="2">
    <source>
        <dbReference type="ARBA" id="ARBA00023043"/>
    </source>
</evidence>
<dbReference type="Gene3D" id="1.25.40.20">
    <property type="entry name" value="Ankyrin repeat-containing domain"/>
    <property type="match status" value="1"/>
</dbReference>
<keyword evidence="1" id="KW-0677">Repeat</keyword>